<evidence type="ECO:0000256" key="3">
    <source>
        <dbReference type="ARBA" id="ARBA00022603"/>
    </source>
</evidence>
<feature type="compositionally biased region" description="Acidic residues" evidence="11">
    <location>
        <begin position="1029"/>
        <end position="1076"/>
    </location>
</feature>
<dbReference type="SMART" id="SM00317">
    <property type="entry name" value="SET"/>
    <property type="match status" value="1"/>
</dbReference>
<keyword evidence="7 10" id="KW-0694">RNA-binding</keyword>
<evidence type="ECO:0000256" key="1">
    <source>
        <dbReference type="ARBA" id="ARBA00004123"/>
    </source>
</evidence>
<dbReference type="InterPro" id="IPR046341">
    <property type="entry name" value="SET_dom_sf"/>
</dbReference>
<keyword evidence="15" id="KW-1185">Reference proteome</keyword>
<evidence type="ECO:0000259" key="13">
    <source>
        <dbReference type="PROSITE" id="PS50280"/>
    </source>
</evidence>
<feature type="compositionally biased region" description="Basic and acidic residues" evidence="11">
    <location>
        <begin position="512"/>
        <end position="535"/>
    </location>
</feature>
<sequence length="1731" mass="190936">MNGVRPVHADLSEKRKRNYKLIVDPLLVKGKGTEKIYRYDGIVPGLEKYYPPIQVRDPRSRLSTLWAKSEPADLIVPRFKIDENYVGIPPPVQVTIKNLNDNINKQFLDDMLKKYGEVEQSQIYYHPRTRKHLRLAHVTFKTIHAARTCVDKLNRSTVMGDVLNVYLDPFGRDCMTIYEEIVSGRIRTSSVGEEPHVNICDPRRRLPSFDKSNENILNRTIRDPSRLYNTDQLTPLGSDYGYGSESLLSSRMSDRSMSVQSDINYPSMHSTPSQLSYDSGFGYKYGVQNSVCQNKPPTPVPSAAIKNNAWDKIPTAPWGEASSPWEGNNSPSWDSRSTKRHITPPTTPVTVPKQSPIRESLDTRIELLLKQSEGKAGFLGLGAVSAQLNDVSISSDSAKNDKSSMQPPVPPWVHEAPPLPPDSSPLPPLPETDEPPPPPPEEIEVVLLSTPPSPFLSFSQYHKWAIVTADIDSGKVTSLEDIVIRDDALLEHPISLKGVRLSGINLKADSLTTEKPDESPILQDKGDSTPVRDELPIEEEEEEEDDDKMSLSPISDGENKLELHIPTIIDGSVQGPPVQKPMNSVHTSSSEANYNTLYSSQNGPNLYGVTESAAPTYPNYGSTGSATYPGAPANTSIYSTTQRTFPSQSVFTTPPPPIPRAPPPGAPCPPVPGAPPPPVPGAPPPPVPGIPPPPVPGAPPPPPGAGTAAPSVANVPPPPPLPFLSGQSQSSSQAAPTSHPMYPSEQVQLMARMGIWKPGMGSGMTASSSTFSSGYTQTSYPPRENYFSQAQTTPAATPRPAFPLSSVPLPPPSKIAEMVMRPPPGYPIVLPPPHVPPPFSTAFPPPPIRVTDPHAPTISGVLASVIKEMKQVMKKDISKKMVEATAFKRFEQWWDEQVHQEKLKSAGDAPVKTPEKTQPPAFSPLSALFDKDRSSFGFGMESTGIGLGLRATMPRMPSFRRKIIKAPSPPPLDDEDSKKAEESDTEKVKSDSDEESSVVVKRRRVVFSSDEEDEDQDQSSQESESEKGDSDEESSSAEESSDSESVSDESEFASDESEEESNDEEVAEPIATDDDSLSVQKLSSPIKKDKTEIESLDSEAISKVEAETDKKKTSFTGLLDESKSREIGDSYSSNDEAFSEIASTPIASQDTEQEKMEVSDDLDDISEGELPPSDKEEMEESKESEDIEEKESEDMEEDRESDLEEKDQAIEKTILKDKESLTVVSKMDEAEMVVDESMDTSSLKPLISEQIQEPSPESRAKEASECLMELASIFADFGRQAYVEPVTEPKEASNEAKSDLSEISAKQTIKTPDKLMNGEIDIDSEATLSADETADALAELEEEYSCRKIYNSAASQLIAEHSYCLPQPTKPSEPIHKPVHEQKLTSVDSVIDSVVRGPKQQLVVDHEYTKPRAVTPPFVKPISPVKVPSPKKEIKKTKVKRKRHSSIKNIQEVKLEIKPPETTYIRPPEPQSYSGPIFEKRSVIDEMIVLYGFLKNGLDQEDINYLQKSYDALLQDDAQGFWLNDTHWVDYPAPVPSPPKKKKKDEGMRTHLSGCARCEGYYKIDDKEKAVYNHGAISSLDNDGEDPANKAKTTAQSNREARSNQRRLLTSFGEADFTSDLLKFNQLKFRKKQLKFARSRIHDWGLFALEPIAADEMVIEYVGQMVRPLVADMREKKYTSLGVGSSYLFKVDVDGIIDATRCGNLARFINHSCNPNCYAKIITVEGLKEKP</sequence>
<dbReference type="PROSITE" id="PS50102">
    <property type="entry name" value="RRM"/>
    <property type="match status" value="1"/>
</dbReference>
<feature type="compositionally biased region" description="Low complexity" evidence="11">
    <location>
        <begin position="723"/>
        <end position="740"/>
    </location>
</feature>
<evidence type="ECO:0000256" key="6">
    <source>
        <dbReference type="ARBA" id="ARBA00022853"/>
    </source>
</evidence>
<feature type="region of interest" description="Disordered" evidence="11">
    <location>
        <begin position="904"/>
        <end position="926"/>
    </location>
</feature>
<feature type="region of interest" description="Disordered" evidence="11">
    <location>
        <begin position="1577"/>
        <end position="1604"/>
    </location>
</feature>
<dbReference type="EC" id="2.1.1.354" evidence="2"/>
<dbReference type="Gene3D" id="2.170.270.10">
    <property type="entry name" value="SET domain"/>
    <property type="match status" value="1"/>
</dbReference>
<feature type="compositionally biased region" description="Polar residues" evidence="11">
    <location>
        <begin position="1239"/>
        <end position="1255"/>
    </location>
</feature>
<comment type="subcellular location">
    <subcellularLocation>
        <location evidence="1">Nucleus</location>
    </subcellularLocation>
</comment>
<feature type="compositionally biased region" description="Low complexity" evidence="11">
    <location>
        <begin position="705"/>
        <end position="714"/>
    </location>
</feature>
<evidence type="ECO:0000313" key="14">
    <source>
        <dbReference type="EMBL" id="KAF8778002.1"/>
    </source>
</evidence>
<feature type="region of interest" description="Disordered" evidence="11">
    <location>
        <begin position="621"/>
        <end position="741"/>
    </location>
</feature>
<accession>A0A8T0EQ34</accession>
<keyword evidence="3" id="KW-0489">Methyltransferase</keyword>
<dbReference type="GO" id="GO:0032259">
    <property type="term" value="P:methylation"/>
    <property type="evidence" value="ECO:0007669"/>
    <property type="project" value="UniProtKB-KW"/>
</dbReference>
<evidence type="ECO:0000313" key="15">
    <source>
        <dbReference type="Proteomes" id="UP000807504"/>
    </source>
</evidence>
<feature type="region of interest" description="Disordered" evidence="11">
    <location>
        <begin position="316"/>
        <end position="354"/>
    </location>
</feature>
<dbReference type="CDD" id="cd12304">
    <property type="entry name" value="RRM_Set1"/>
    <property type="match status" value="1"/>
</dbReference>
<feature type="domain" description="SET" evidence="13">
    <location>
        <begin position="1632"/>
        <end position="1731"/>
    </location>
</feature>
<feature type="compositionally biased region" description="Pro residues" evidence="11">
    <location>
        <begin position="407"/>
        <end position="440"/>
    </location>
</feature>
<dbReference type="EMBL" id="JABXBU010002072">
    <property type="protein sequence ID" value="KAF8778002.1"/>
    <property type="molecule type" value="Genomic_DNA"/>
</dbReference>
<dbReference type="Proteomes" id="UP000807504">
    <property type="component" value="Unassembled WGS sequence"/>
</dbReference>
<keyword evidence="5" id="KW-0949">S-adenosyl-L-methionine</keyword>
<feature type="region of interest" description="Disordered" evidence="11">
    <location>
        <begin position="958"/>
        <end position="1218"/>
    </location>
</feature>
<feature type="compositionally biased region" description="Polar residues" evidence="11">
    <location>
        <begin position="633"/>
        <end position="652"/>
    </location>
</feature>
<dbReference type="PANTHER" id="PTHR45814:SF2">
    <property type="entry name" value="HISTONE-LYSINE N-METHYLTRANSFERASE SETD1"/>
    <property type="match status" value="1"/>
</dbReference>
<comment type="caution">
    <text evidence="14">The sequence shown here is derived from an EMBL/GenBank/DDBJ whole genome shotgun (WGS) entry which is preliminary data.</text>
</comment>
<dbReference type="GO" id="GO:0048188">
    <property type="term" value="C:Set1C/COMPASS complex"/>
    <property type="evidence" value="ECO:0007669"/>
    <property type="project" value="TreeGrafter"/>
</dbReference>
<feature type="region of interest" description="Disordered" evidence="11">
    <location>
        <begin position="394"/>
        <end position="442"/>
    </location>
</feature>
<evidence type="ECO:0000256" key="5">
    <source>
        <dbReference type="ARBA" id="ARBA00022691"/>
    </source>
</evidence>
<reference evidence="14" key="2">
    <citation type="submission" date="2020-06" db="EMBL/GenBank/DDBJ databases">
        <authorList>
            <person name="Sheffer M."/>
        </authorList>
    </citation>
    <scope>NUCLEOTIDE SEQUENCE</scope>
</reference>
<feature type="domain" description="RRM" evidence="12">
    <location>
        <begin position="92"/>
        <end position="165"/>
    </location>
</feature>
<evidence type="ECO:0000256" key="8">
    <source>
        <dbReference type="ARBA" id="ARBA00023242"/>
    </source>
</evidence>
<dbReference type="Pfam" id="PF00856">
    <property type="entry name" value="SET"/>
    <property type="match status" value="1"/>
</dbReference>
<dbReference type="PROSITE" id="PS50280">
    <property type="entry name" value="SET"/>
    <property type="match status" value="1"/>
</dbReference>
<feature type="compositionally biased region" description="Acidic residues" evidence="11">
    <location>
        <begin position="536"/>
        <end position="547"/>
    </location>
</feature>
<dbReference type="SUPFAM" id="SSF82199">
    <property type="entry name" value="SET domain"/>
    <property type="match status" value="1"/>
</dbReference>
<dbReference type="SMART" id="SM00360">
    <property type="entry name" value="RRM"/>
    <property type="match status" value="1"/>
</dbReference>
<feature type="region of interest" description="Disordered" evidence="11">
    <location>
        <begin position="511"/>
        <end position="552"/>
    </location>
</feature>
<feature type="compositionally biased region" description="Basic and acidic residues" evidence="11">
    <location>
        <begin position="1206"/>
        <end position="1218"/>
    </location>
</feature>
<dbReference type="InterPro" id="IPR035979">
    <property type="entry name" value="RBD_domain_sf"/>
</dbReference>
<dbReference type="SUPFAM" id="SSF54928">
    <property type="entry name" value="RNA-binding domain, RBD"/>
    <property type="match status" value="1"/>
</dbReference>
<dbReference type="Pfam" id="PF00076">
    <property type="entry name" value="RRM_1"/>
    <property type="match status" value="1"/>
</dbReference>
<evidence type="ECO:0000256" key="2">
    <source>
        <dbReference type="ARBA" id="ARBA00012182"/>
    </source>
</evidence>
<dbReference type="InterPro" id="IPR024657">
    <property type="entry name" value="COMPASS_Set1_N-SET"/>
</dbReference>
<evidence type="ECO:0000256" key="11">
    <source>
        <dbReference type="SAM" id="MobiDB-lite"/>
    </source>
</evidence>
<dbReference type="GO" id="GO:0140999">
    <property type="term" value="F:histone H3K4 trimethyltransferase activity"/>
    <property type="evidence" value="ECO:0007669"/>
    <property type="project" value="UniProtKB-EC"/>
</dbReference>
<dbReference type="InterPro" id="IPR001214">
    <property type="entry name" value="SET_dom"/>
</dbReference>
<feature type="compositionally biased region" description="Basic and acidic residues" evidence="11">
    <location>
        <begin position="976"/>
        <end position="991"/>
    </location>
</feature>
<protein>
    <recommendedName>
        <fullName evidence="2">[histone H3]-lysine(4) N-trimethyltransferase</fullName>
        <ecNumber evidence="2">2.1.1.354</ecNumber>
    </recommendedName>
</protein>
<dbReference type="InterPro" id="IPR044570">
    <property type="entry name" value="Set1-like"/>
</dbReference>
<organism evidence="14 15">
    <name type="scientific">Argiope bruennichi</name>
    <name type="common">Wasp spider</name>
    <name type="synonym">Aranea bruennichi</name>
    <dbReference type="NCBI Taxonomy" id="94029"/>
    <lineage>
        <taxon>Eukaryota</taxon>
        <taxon>Metazoa</taxon>
        <taxon>Ecdysozoa</taxon>
        <taxon>Arthropoda</taxon>
        <taxon>Chelicerata</taxon>
        <taxon>Arachnida</taxon>
        <taxon>Araneae</taxon>
        <taxon>Araneomorphae</taxon>
        <taxon>Entelegynae</taxon>
        <taxon>Araneoidea</taxon>
        <taxon>Araneidae</taxon>
        <taxon>Argiope</taxon>
    </lineage>
</organism>
<keyword evidence="6" id="KW-0156">Chromatin regulator</keyword>
<name>A0A8T0EQ34_ARGBR</name>
<keyword evidence="8" id="KW-0539">Nucleus</keyword>
<gene>
    <name evidence="14" type="ORF">HNY73_014778</name>
</gene>
<comment type="catalytic activity">
    <reaction evidence="9">
        <text>L-lysyl(4)-[histone H3] + 3 S-adenosyl-L-methionine = N(6),N(6),N(6)-trimethyl-L-lysyl(4)-[histone H3] + 3 S-adenosyl-L-homocysteine + 3 H(+)</text>
        <dbReference type="Rhea" id="RHEA:60260"/>
        <dbReference type="Rhea" id="RHEA-COMP:15537"/>
        <dbReference type="Rhea" id="RHEA-COMP:15547"/>
        <dbReference type="ChEBI" id="CHEBI:15378"/>
        <dbReference type="ChEBI" id="CHEBI:29969"/>
        <dbReference type="ChEBI" id="CHEBI:57856"/>
        <dbReference type="ChEBI" id="CHEBI:59789"/>
        <dbReference type="ChEBI" id="CHEBI:61961"/>
        <dbReference type="EC" id="2.1.1.354"/>
    </reaction>
</comment>
<feature type="compositionally biased region" description="Polar residues" evidence="11">
    <location>
        <begin position="325"/>
        <end position="335"/>
    </location>
</feature>
<feature type="compositionally biased region" description="Polar residues" evidence="11">
    <location>
        <begin position="1130"/>
        <end position="1150"/>
    </location>
</feature>
<evidence type="ECO:0000259" key="12">
    <source>
        <dbReference type="PROSITE" id="PS50102"/>
    </source>
</evidence>
<dbReference type="GO" id="GO:0003723">
    <property type="term" value="F:RNA binding"/>
    <property type="evidence" value="ECO:0007669"/>
    <property type="project" value="UniProtKB-UniRule"/>
</dbReference>
<dbReference type="Gene3D" id="3.30.70.330">
    <property type="match status" value="1"/>
</dbReference>
<feature type="compositionally biased region" description="Acidic residues" evidence="11">
    <location>
        <begin position="1176"/>
        <end position="1205"/>
    </location>
</feature>
<keyword evidence="4" id="KW-0808">Transferase</keyword>
<reference evidence="14" key="1">
    <citation type="journal article" date="2020" name="bioRxiv">
        <title>Chromosome-level reference genome of the European wasp spider Argiope bruennichi: a resource for studies on range expansion and evolutionary adaptation.</title>
        <authorList>
            <person name="Sheffer M.M."/>
            <person name="Hoppe A."/>
            <person name="Krehenwinkel H."/>
            <person name="Uhl G."/>
            <person name="Kuss A.W."/>
            <person name="Jensen L."/>
            <person name="Jensen C."/>
            <person name="Gillespie R.G."/>
            <person name="Hoff K.J."/>
            <person name="Prost S."/>
        </authorList>
    </citation>
    <scope>NUCLEOTIDE SEQUENCE</scope>
</reference>
<feature type="compositionally biased region" description="Basic and acidic residues" evidence="11">
    <location>
        <begin position="1100"/>
        <end position="1112"/>
    </location>
</feature>
<dbReference type="InterPro" id="IPR012677">
    <property type="entry name" value="Nucleotide-bd_a/b_plait_sf"/>
</dbReference>
<feature type="region of interest" description="Disordered" evidence="11">
    <location>
        <begin position="1232"/>
        <end position="1262"/>
    </location>
</feature>
<dbReference type="SMART" id="SM01291">
    <property type="entry name" value="N-SET"/>
    <property type="match status" value="1"/>
</dbReference>
<evidence type="ECO:0000256" key="4">
    <source>
        <dbReference type="ARBA" id="ARBA00022679"/>
    </source>
</evidence>
<feature type="region of interest" description="Disordered" evidence="11">
    <location>
        <begin position="1285"/>
        <end position="1312"/>
    </location>
</feature>
<proteinExistence type="predicted"/>
<evidence type="ECO:0000256" key="7">
    <source>
        <dbReference type="ARBA" id="ARBA00022884"/>
    </source>
</evidence>
<evidence type="ECO:0000256" key="9">
    <source>
        <dbReference type="ARBA" id="ARBA00047571"/>
    </source>
</evidence>
<dbReference type="Pfam" id="PF11764">
    <property type="entry name" value="N-SET"/>
    <property type="match status" value="1"/>
</dbReference>
<dbReference type="PANTHER" id="PTHR45814">
    <property type="entry name" value="HISTONE-LYSINE N-METHYLTRANSFERASE SETD1"/>
    <property type="match status" value="1"/>
</dbReference>
<feature type="compositionally biased region" description="Pro residues" evidence="11">
    <location>
        <begin position="653"/>
        <end position="704"/>
    </location>
</feature>
<evidence type="ECO:0000256" key="10">
    <source>
        <dbReference type="PROSITE-ProRule" id="PRU00176"/>
    </source>
</evidence>
<feature type="compositionally biased region" description="Basic and acidic residues" evidence="11">
    <location>
        <begin position="1287"/>
        <end position="1300"/>
    </location>
</feature>
<dbReference type="InterPro" id="IPR000504">
    <property type="entry name" value="RRM_dom"/>
</dbReference>